<reference evidence="2" key="1">
    <citation type="submission" date="2021-03" db="EMBL/GenBank/DDBJ databases">
        <title>Genomic Encyclopedia of Type Strains, Phase IV (KMG-V): Genome sequencing to study the core and pangenomes of soil and plant-associated prokaryotes.</title>
        <authorList>
            <person name="Whitman W."/>
        </authorList>
    </citation>
    <scope>NUCLEOTIDE SEQUENCE</scope>
    <source>
        <strain evidence="2">C4</strain>
    </source>
</reference>
<accession>A0A8J7UU07</accession>
<proteinExistence type="predicted"/>
<dbReference type="AlphaFoldDB" id="A0A8J7UU07"/>
<dbReference type="EMBL" id="JAGGMV010000009">
    <property type="protein sequence ID" value="MBP2202223.1"/>
    <property type="molecule type" value="Genomic_DNA"/>
</dbReference>
<gene>
    <name evidence="2" type="ORF">J3E07_001664</name>
</gene>
<protein>
    <submittedName>
        <fullName evidence="2">Membrane protein DedA with SNARE-associated domain</fullName>
    </submittedName>
</protein>
<evidence type="ECO:0000256" key="1">
    <source>
        <dbReference type="SAM" id="Phobius"/>
    </source>
</evidence>
<name>A0A8J7UU07_METVO</name>
<feature type="transmembrane region" description="Helical" evidence="1">
    <location>
        <begin position="43"/>
        <end position="63"/>
    </location>
</feature>
<keyword evidence="1" id="KW-1133">Transmembrane helix</keyword>
<evidence type="ECO:0000313" key="2">
    <source>
        <dbReference type="EMBL" id="MBP2202223.1"/>
    </source>
</evidence>
<comment type="caution">
    <text evidence="2">The sequence shown here is derived from an EMBL/GenBank/DDBJ whole genome shotgun (WGS) entry which is preliminary data.</text>
</comment>
<evidence type="ECO:0000313" key="3">
    <source>
        <dbReference type="Proteomes" id="UP000740329"/>
    </source>
</evidence>
<feature type="transmembrane region" description="Helical" evidence="1">
    <location>
        <begin position="12"/>
        <end position="31"/>
    </location>
</feature>
<keyword evidence="1" id="KW-0472">Membrane</keyword>
<organism evidence="2 3">
    <name type="scientific">Methanococcus voltae</name>
    <dbReference type="NCBI Taxonomy" id="2188"/>
    <lineage>
        <taxon>Archaea</taxon>
        <taxon>Methanobacteriati</taxon>
        <taxon>Methanobacteriota</taxon>
        <taxon>Methanomada group</taxon>
        <taxon>Methanococci</taxon>
        <taxon>Methanococcales</taxon>
        <taxon>Methanococcaceae</taxon>
        <taxon>Methanococcus</taxon>
    </lineage>
</organism>
<dbReference type="RefSeq" id="WP_209591735.1">
    <property type="nucleotide sequence ID" value="NZ_JAGGMV010000009.1"/>
</dbReference>
<sequence>MEQKEAFKRLIISSIAGILTIFGIIAAGTYVVQNISFELFSTIFNYCIIIIGIIIAIIQYLLWYDFIKEFKNKLLIKIKNLIELIAEGEDEDY</sequence>
<keyword evidence="1" id="KW-0812">Transmembrane</keyword>
<dbReference type="Proteomes" id="UP000740329">
    <property type="component" value="Unassembled WGS sequence"/>
</dbReference>